<dbReference type="InterPro" id="IPR009061">
    <property type="entry name" value="DNA-bd_dom_put_sf"/>
</dbReference>
<name>A0A850R773_9GAMM</name>
<proteinExistence type="predicted"/>
<keyword evidence="2" id="KW-1185">Reference proteome</keyword>
<evidence type="ECO:0000313" key="2">
    <source>
        <dbReference type="Proteomes" id="UP000592294"/>
    </source>
</evidence>
<dbReference type="AlphaFoldDB" id="A0A850R773"/>
<dbReference type="EMBL" id="JABZEO010000010">
    <property type="protein sequence ID" value="NVZ10549.1"/>
    <property type="molecule type" value="Genomic_DNA"/>
</dbReference>
<dbReference type="InterPro" id="IPR010260">
    <property type="entry name" value="AlpA"/>
</dbReference>
<protein>
    <submittedName>
        <fullName evidence="1">AlpA family phage regulatory protein</fullName>
    </submittedName>
</protein>
<dbReference type="SUPFAM" id="SSF46955">
    <property type="entry name" value="Putative DNA-binding domain"/>
    <property type="match status" value="1"/>
</dbReference>
<dbReference type="Pfam" id="PF05930">
    <property type="entry name" value="Phage_AlpA"/>
    <property type="match status" value="1"/>
</dbReference>
<dbReference type="Gene3D" id="1.10.10.10">
    <property type="entry name" value="Winged helix-like DNA-binding domain superfamily/Winged helix DNA-binding domain"/>
    <property type="match status" value="1"/>
</dbReference>
<organism evidence="1 2">
    <name type="scientific">Allochromatium humboldtianum</name>
    <dbReference type="NCBI Taxonomy" id="504901"/>
    <lineage>
        <taxon>Bacteria</taxon>
        <taxon>Pseudomonadati</taxon>
        <taxon>Pseudomonadota</taxon>
        <taxon>Gammaproteobacteria</taxon>
        <taxon>Chromatiales</taxon>
        <taxon>Chromatiaceae</taxon>
        <taxon>Allochromatium</taxon>
    </lineage>
</organism>
<comment type="caution">
    <text evidence="1">The sequence shown here is derived from an EMBL/GenBank/DDBJ whole genome shotgun (WGS) entry which is preliminary data.</text>
</comment>
<dbReference type="InterPro" id="IPR036388">
    <property type="entry name" value="WH-like_DNA-bd_sf"/>
</dbReference>
<sequence length="70" mass="8121">MSTFATPRRYLRERALATHLSVHRSTLRRWVARGLMPAPIRLGLRTVVWDAEEIEQWQAARAAAPRDQPE</sequence>
<dbReference type="Proteomes" id="UP000592294">
    <property type="component" value="Unassembled WGS sequence"/>
</dbReference>
<gene>
    <name evidence="1" type="ORF">HW932_14890</name>
</gene>
<reference evidence="1 2" key="1">
    <citation type="submission" date="2020-06" db="EMBL/GenBank/DDBJ databases">
        <title>Whole-genome sequence of Allochromatium humboldtianum DSM 21881, type strain.</title>
        <authorList>
            <person name="Kyndt J.A."/>
            <person name="Meyer T.E."/>
        </authorList>
    </citation>
    <scope>NUCLEOTIDE SEQUENCE [LARGE SCALE GENOMIC DNA]</scope>
    <source>
        <strain evidence="1 2">DSM 21881</strain>
    </source>
</reference>
<evidence type="ECO:0000313" key="1">
    <source>
        <dbReference type="EMBL" id="NVZ10549.1"/>
    </source>
</evidence>
<accession>A0A850R773</accession>
<dbReference type="RefSeq" id="WP_176977286.1">
    <property type="nucleotide sequence ID" value="NZ_JABZEO010000010.1"/>
</dbReference>